<dbReference type="STRING" id="1666911.HLUCCA11_17400"/>
<dbReference type="InterPro" id="IPR050563">
    <property type="entry name" value="4-hydroxybenzoyl-CoA_TE"/>
</dbReference>
<evidence type="ECO:0000313" key="3">
    <source>
        <dbReference type="EMBL" id="KPQ33787.1"/>
    </source>
</evidence>
<comment type="caution">
    <text evidence="3">The sequence shown here is derived from an EMBL/GenBank/DDBJ whole genome shotgun (WGS) entry which is preliminary data.</text>
</comment>
<dbReference type="PANTHER" id="PTHR31793:SF37">
    <property type="entry name" value="ACYL-COA THIOESTER HYDROLASE YBGC"/>
    <property type="match status" value="1"/>
</dbReference>
<dbReference type="InterPro" id="IPR008272">
    <property type="entry name" value="HB-CoA_thioesterase_AS"/>
</dbReference>
<name>A0A0P8BJC1_9CYAN</name>
<dbReference type="InterPro" id="IPR029069">
    <property type="entry name" value="HotDog_dom_sf"/>
</dbReference>
<evidence type="ECO:0000256" key="1">
    <source>
        <dbReference type="ARBA" id="ARBA00005953"/>
    </source>
</evidence>
<dbReference type="Gene3D" id="3.10.129.10">
    <property type="entry name" value="Hotdog Thioesterase"/>
    <property type="match status" value="1"/>
</dbReference>
<dbReference type="EC" id="3.1.2.-" evidence="3"/>
<proteinExistence type="inferred from homology"/>
<evidence type="ECO:0000313" key="4">
    <source>
        <dbReference type="Proteomes" id="UP000050465"/>
    </source>
</evidence>
<accession>A0A0P8BJC1</accession>
<sequence length="160" mass="18536">MRLEPDTLSEPLIWFEYPIRVQPHHTDYGGVVWHGTYITWMESARVESLIAADTSLNRLVELGYDLPVVALEIRYRQPLRLGMQATVKTRLEPLNGIRLNWLYEIASNDPLPQLYLTAKVTLVTVNTAHRQVVRQMPSEVSEIIHQVVRYFNPKVSRISE</sequence>
<dbReference type="SUPFAM" id="SSF54637">
    <property type="entry name" value="Thioesterase/thiol ester dehydrase-isomerase"/>
    <property type="match status" value="1"/>
</dbReference>
<dbReference type="PANTHER" id="PTHR31793">
    <property type="entry name" value="4-HYDROXYBENZOYL-COA THIOESTERASE FAMILY MEMBER"/>
    <property type="match status" value="1"/>
</dbReference>
<dbReference type="InterPro" id="IPR006684">
    <property type="entry name" value="YbgC/YbaW"/>
</dbReference>
<comment type="similarity">
    <text evidence="1">Belongs to the 4-hydroxybenzoyl-CoA thioesterase family.</text>
</comment>
<dbReference type="Proteomes" id="UP000050465">
    <property type="component" value="Unassembled WGS sequence"/>
</dbReference>
<evidence type="ECO:0000256" key="2">
    <source>
        <dbReference type="ARBA" id="ARBA00022801"/>
    </source>
</evidence>
<dbReference type="PIRSF" id="PIRSF003230">
    <property type="entry name" value="YbgC"/>
    <property type="match status" value="1"/>
</dbReference>
<dbReference type="PROSITE" id="PS01328">
    <property type="entry name" value="4HBCOA_THIOESTERASE"/>
    <property type="match status" value="1"/>
</dbReference>
<reference evidence="3 4" key="1">
    <citation type="submission" date="2015-09" db="EMBL/GenBank/DDBJ databases">
        <title>Identification and resolution of microdiversity through metagenomic sequencing of parallel consortia.</title>
        <authorList>
            <person name="Nelson W.C."/>
            <person name="Romine M.F."/>
            <person name="Lindemann S.R."/>
        </authorList>
    </citation>
    <scope>NUCLEOTIDE SEQUENCE [LARGE SCALE GENOMIC DNA]</scope>
    <source>
        <strain evidence="3">Ana</strain>
    </source>
</reference>
<dbReference type="CDD" id="cd00586">
    <property type="entry name" value="4HBT"/>
    <property type="match status" value="1"/>
</dbReference>
<dbReference type="Pfam" id="PF13279">
    <property type="entry name" value="4HBT_2"/>
    <property type="match status" value="1"/>
</dbReference>
<keyword evidence="2 3" id="KW-0378">Hydrolase</keyword>
<organism evidence="3 4">
    <name type="scientific">Phormidesmis priestleyi Ana</name>
    <dbReference type="NCBI Taxonomy" id="1666911"/>
    <lineage>
        <taxon>Bacteria</taxon>
        <taxon>Bacillati</taxon>
        <taxon>Cyanobacteriota</taxon>
        <taxon>Cyanophyceae</taxon>
        <taxon>Leptolyngbyales</taxon>
        <taxon>Leptolyngbyaceae</taxon>
        <taxon>Phormidesmis</taxon>
    </lineage>
</organism>
<dbReference type="EMBL" id="LJZR01000027">
    <property type="protein sequence ID" value="KPQ33787.1"/>
    <property type="molecule type" value="Genomic_DNA"/>
</dbReference>
<protein>
    <submittedName>
        <fullName evidence="3">Acyl-CoA thioester hydrolase</fullName>
        <ecNumber evidence="3">3.1.2.-</ecNumber>
    </submittedName>
</protein>
<dbReference type="PATRIC" id="fig|1666911.3.peg.1261"/>
<dbReference type="GO" id="GO:0047617">
    <property type="term" value="F:fatty acyl-CoA hydrolase activity"/>
    <property type="evidence" value="ECO:0007669"/>
    <property type="project" value="TreeGrafter"/>
</dbReference>
<gene>
    <name evidence="3" type="primary">ybgC-2</name>
    <name evidence="3" type="ORF">HLUCCA11_17400</name>
</gene>
<dbReference type="AlphaFoldDB" id="A0A0P8BJC1"/>